<sequence>MDLPKELILEISEYANLHCYICGKKLCPWTMIGYSGIYLCMNECYV</sequence>
<protein>
    <submittedName>
        <fullName evidence="1">Uncharacterized protein</fullName>
    </submittedName>
</protein>
<reference evidence="1" key="1">
    <citation type="journal article" date="2020" name="Nature">
        <title>Giant virus diversity and host interactions through global metagenomics.</title>
        <authorList>
            <person name="Schulz F."/>
            <person name="Roux S."/>
            <person name="Paez-Espino D."/>
            <person name="Jungbluth S."/>
            <person name="Walsh D.A."/>
            <person name="Denef V.J."/>
            <person name="McMahon K.D."/>
            <person name="Konstantinidis K.T."/>
            <person name="Eloe-Fadrosh E.A."/>
            <person name="Kyrpides N.C."/>
            <person name="Woyke T."/>
        </authorList>
    </citation>
    <scope>NUCLEOTIDE SEQUENCE</scope>
    <source>
        <strain evidence="1">GVMAG-S-ERX555961-36</strain>
    </source>
</reference>
<dbReference type="EMBL" id="MN738760">
    <property type="protein sequence ID" value="QHS83535.1"/>
    <property type="molecule type" value="Genomic_DNA"/>
</dbReference>
<proteinExistence type="predicted"/>
<organism evidence="1">
    <name type="scientific">viral metagenome</name>
    <dbReference type="NCBI Taxonomy" id="1070528"/>
    <lineage>
        <taxon>unclassified sequences</taxon>
        <taxon>metagenomes</taxon>
        <taxon>organismal metagenomes</taxon>
    </lineage>
</organism>
<dbReference type="AlphaFoldDB" id="A0A6C0AWA9"/>
<accession>A0A6C0AWA9</accession>
<name>A0A6C0AWA9_9ZZZZ</name>
<evidence type="ECO:0000313" key="1">
    <source>
        <dbReference type="EMBL" id="QHS83535.1"/>
    </source>
</evidence>